<name>A0A2S0VMJ0_9ALTE</name>
<accession>A0A2S0VMJ0</accession>
<dbReference type="Proteomes" id="UP000244441">
    <property type="component" value="Chromosome"/>
</dbReference>
<dbReference type="KEGG" id="cate:C2869_02850"/>
<evidence type="ECO:0000313" key="1">
    <source>
        <dbReference type="EMBL" id="AWB65437.1"/>
    </source>
</evidence>
<proteinExistence type="predicted"/>
<sequence length="70" mass="7799">MVLLASIESINQAAIVDKLLFVEINFDPQGCKKCHGRLEKVVNTIFTIIHAARSIILIVIKAKYATFLNT</sequence>
<keyword evidence="2" id="KW-1185">Reference proteome</keyword>
<organism evidence="1 2">
    <name type="scientific">Saccharobesus litoralis</name>
    <dbReference type="NCBI Taxonomy" id="2172099"/>
    <lineage>
        <taxon>Bacteria</taxon>
        <taxon>Pseudomonadati</taxon>
        <taxon>Pseudomonadota</taxon>
        <taxon>Gammaproteobacteria</taxon>
        <taxon>Alteromonadales</taxon>
        <taxon>Alteromonadaceae</taxon>
        <taxon>Saccharobesus</taxon>
    </lineage>
</organism>
<dbReference type="EMBL" id="CP026604">
    <property type="protein sequence ID" value="AWB65437.1"/>
    <property type="molecule type" value="Genomic_DNA"/>
</dbReference>
<reference evidence="1 2" key="1">
    <citation type="submission" date="2018-01" db="EMBL/GenBank/DDBJ databases">
        <title>Genome sequence of a Cantenovulum-like bacteria.</title>
        <authorList>
            <person name="Tan W.R."/>
            <person name="Lau N.-S."/>
            <person name="Go F."/>
            <person name="Amirul A.-A.A."/>
        </authorList>
    </citation>
    <scope>NUCLEOTIDE SEQUENCE [LARGE SCALE GENOMIC DNA]</scope>
    <source>
        <strain evidence="1 2">CCB-QB4</strain>
    </source>
</reference>
<evidence type="ECO:0000313" key="2">
    <source>
        <dbReference type="Proteomes" id="UP000244441"/>
    </source>
</evidence>
<gene>
    <name evidence="1" type="ORF">C2869_02850</name>
</gene>
<protein>
    <submittedName>
        <fullName evidence="1">Uncharacterized protein</fullName>
    </submittedName>
</protein>
<dbReference type="AlphaFoldDB" id="A0A2S0VMJ0"/>